<dbReference type="EMBL" id="LAZR01038130">
    <property type="protein sequence ID" value="KKL20359.1"/>
    <property type="molecule type" value="Genomic_DNA"/>
</dbReference>
<accession>A0A0F9BEK9</accession>
<gene>
    <name evidence="1" type="ORF">LCGC14_2456250</name>
</gene>
<evidence type="ECO:0000313" key="1">
    <source>
        <dbReference type="EMBL" id="KKL20359.1"/>
    </source>
</evidence>
<proteinExistence type="predicted"/>
<name>A0A0F9BEK9_9ZZZZ</name>
<comment type="caution">
    <text evidence="1">The sequence shown here is derived from an EMBL/GenBank/DDBJ whole genome shotgun (WGS) entry which is preliminary data.</text>
</comment>
<dbReference type="AlphaFoldDB" id="A0A0F9BEK9"/>
<sequence>MTTSSEERQALIQEGRNQALYLLLAIGDENVAHDHWHPDRAGFLFGVRKDIVRRLEANAPHWPSIGGKWPTEYPDFETYLPCPG</sequence>
<reference evidence="1" key="1">
    <citation type="journal article" date="2015" name="Nature">
        <title>Complex archaea that bridge the gap between prokaryotes and eukaryotes.</title>
        <authorList>
            <person name="Spang A."/>
            <person name="Saw J.H."/>
            <person name="Jorgensen S.L."/>
            <person name="Zaremba-Niedzwiedzka K."/>
            <person name="Martijn J."/>
            <person name="Lind A.E."/>
            <person name="van Eijk R."/>
            <person name="Schleper C."/>
            <person name="Guy L."/>
            <person name="Ettema T.J."/>
        </authorList>
    </citation>
    <scope>NUCLEOTIDE SEQUENCE</scope>
</reference>
<protein>
    <submittedName>
        <fullName evidence="1">Uncharacterized protein</fullName>
    </submittedName>
</protein>
<organism evidence="1">
    <name type="scientific">marine sediment metagenome</name>
    <dbReference type="NCBI Taxonomy" id="412755"/>
    <lineage>
        <taxon>unclassified sequences</taxon>
        <taxon>metagenomes</taxon>
        <taxon>ecological metagenomes</taxon>
    </lineage>
</organism>